<dbReference type="SUPFAM" id="SSF51126">
    <property type="entry name" value="Pectin lyase-like"/>
    <property type="match status" value="1"/>
</dbReference>
<gene>
    <name evidence="2" type="ORF">HGG76_20720</name>
</gene>
<proteinExistence type="predicted"/>
<evidence type="ECO:0008006" key="4">
    <source>
        <dbReference type="Google" id="ProtNLM"/>
    </source>
</evidence>
<name>A0A7X6FRP3_9HYPH</name>
<dbReference type="AlphaFoldDB" id="A0A7X6FRP3"/>
<evidence type="ECO:0000313" key="2">
    <source>
        <dbReference type="EMBL" id="NKW10715.1"/>
    </source>
</evidence>
<dbReference type="EMBL" id="JAAXZB010000002">
    <property type="protein sequence ID" value="NKW10715.1"/>
    <property type="molecule type" value="Genomic_DNA"/>
</dbReference>
<evidence type="ECO:0000313" key="3">
    <source>
        <dbReference type="Proteomes" id="UP000558475"/>
    </source>
</evidence>
<dbReference type="InterPro" id="IPR012332">
    <property type="entry name" value="Autotransporter_pectin_lyase_C"/>
</dbReference>
<accession>A0A7X6FRP3</accession>
<dbReference type="InterPro" id="IPR011050">
    <property type="entry name" value="Pectin_lyase_fold/virulence"/>
</dbReference>
<dbReference type="Proteomes" id="UP000558475">
    <property type="component" value="Unassembled WGS sequence"/>
</dbReference>
<dbReference type="Gene3D" id="2.160.20.20">
    <property type="match status" value="1"/>
</dbReference>
<organism evidence="2 3">
    <name type="scientific">Brucella tritici</name>
    <dbReference type="NCBI Taxonomy" id="94626"/>
    <lineage>
        <taxon>Bacteria</taxon>
        <taxon>Pseudomonadati</taxon>
        <taxon>Pseudomonadota</taxon>
        <taxon>Alphaproteobacteria</taxon>
        <taxon>Hyphomicrobiales</taxon>
        <taxon>Brucellaceae</taxon>
        <taxon>Brucella/Ochrobactrum group</taxon>
        <taxon>Brucella</taxon>
    </lineage>
</organism>
<reference evidence="2 3" key="1">
    <citation type="submission" date="2020-04" db="EMBL/GenBank/DDBJ databases">
        <title>Whole genome sequencing of clinical and environmental type strains of Ochrobactrum.</title>
        <authorList>
            <person name="Dharne M."/>
        </authorList>
    </citation>
    <scope>NUCLEOTIDE SEQUENCE [LARGE SCALE GENOMIC DNA]</scope>
    <source>
        <strain evidence="2 3">DSM 13340</strain>
    </source>
</reference>
<keyword evidence="1" id="KW-0732">Signal</keyword>
<dbReference type="Pfam" id="PF12951">
    <property type="entry name" value="PATR"/>
    <property type="match status" value="1"/>
</dbReference>
<protein>
    <recommendedName>
        <fullName evidence="4">Outer membrane autotransporter</fullName>
    </recommendedName>
</protein>
<evidence type="ECO:0000256" key="1">
    <source>
        <dbReference type="ARBA" id="ARBA00022729"/>
    </source>
</evidence>
<dbReference type="InterPro" id="IPR013425">
    <property type="entry name" value="Autotrns_rpt"/>
</dbReference>
<dbReference type="NCBIfam" id="TIGR02601">
    <property type="entry name" value="autotrns_rpt"/>
    <property type="match status" value="1"/>
</dbReference>
<comment type="caution">
    <text evidence="2">The sequence shown here is derived from an EMBL/GenBank/DDBJ whole genome shotgun (WGS) entry which is preliminary data.</text>
</comment>
<sequence length="51" mass="5157">MLNIAEMSGSITGAGKLTKIGEGQLVLSGDNTYSGGTSIEQGRCKLVAVTV</sequence>